<dbReference type="PANTHER" id="PTHR40640:SF1">
    <property type="entry name" value="ANCHORED GLYCOPROTEIN, PUTATIVE (AFU_ORTHOLOGUE AFUA_8G04860)-RELATED"/>
    <property type="match status" value="1"/>
</dbReference>
<keyword evidence="2" id="KW-0732">Signal</keyword>
<evidence type="ECO:0000313" key="3">
    <source>
        <dbReference type="EMBL" id="KAK2616354.1"/>
    </source>
</evidence>
<dbReference type="AlphaFoldDB" id="A0AAJ0FY86"/>
<gene>
    <name evidence="3" type="ORF">QQS21_000788</name>
</gene>
<dbReference type="EMBL" id="JASWJB010000007">
    <property type="protein sequence ID" value="KAK2616354.1"/>
    <property type="molecule type" value="Genomic_DNA"/>
</dbReference>
<comment type="caution">
    <text evidence="3">The sequence shown here is derived from an EMBL/GenBank/DDBJ whole genome shotgun (WGS) entry which is preliminary data.</text>
</comment>
<feature type="chain" id="PRO_5042590911" evidence="2">
    <location>
        <begin position="20"/>
        <end position="236"/>
    </location>
</feature>
<sequence length="236" mass="23948">MFLLRTLLAALAGNTLAVAAETTTVSLLLRFDHGEGPLVGSVIKADPDKTTYAIGCAPDTSATDCPVDASSHTLMQGPLTAVYTTRTVMSDYGGYSNPSDPEGPHTGIATLSDETTCKFNLEKNTARCNEAQTIVMSSLIKLVAFDDTITSLKQAMTPVIITGGAEKLSSAPGATKSNEQPTATASASGSLSTTALMSSTSSLFTTSSTKNAAGPGATHKAGSAAVIVIGAAAILL</sequence>
<evidence type="ECO:0000313" key="4">
    <source>
        <dbReference type="Proteomes" id="UP001251528"/>
    </source>
</evidence>
<dbReference type="PANTHER" id="PTHR40640">
    <property type="entry name" value="ANCHORED GLYCOPROTEIN, PUTATIVE (AFU_ORTHOLOGUE AFUA_8G04860)-RELATED"/>
    <property type="match status" value="1"/>
</dbReference>
<feature type="signal peptide" evidence="2">
    <location>
        <begin position="1"/>
        <end position="19"/>
    </location>
</feature>
<dbReference type="Proteomes" id="UP001251528">
    <property type="component" value="Unassembled WGS sequence"/>
</dbReference>
<protein>
    <submittedName>
        <fullName evidence="3">Uncharacterized protein</fullName>
    </submittedName>
</protein>
<evidence type="ECO:0000256" key="1">
    <source>
        <dbReference type="SAM" id="MobiDB-lite"/>
    </source>
</evidence>
<proteinExistence type="predicted"/>
<organism evidence="3 4">
    <name type="scientific">Conoideocrella luteorostrata</name>
    <dbReference type="NCBI Taxonomy" id="1105319"/>
    <lineage>
        <taxon>Eukaryota</taxon>
        <taxon>Fungi</taxon>
        <taxon>Dikarya</taxon>
        <taxon>Ascomycota</taxon>
        <taxon>Pezizomycotina</taxon>
        <taxon>Sordariomycetes</taxon>
        <taxon>Hypocreomycetidae</taxon>
        <taxon>Hypocreales</taxon>
        <taxon>Clavicipitaceae</taxon>
        <taxon>Conoideocrella</taxon>
    </lineage>
</organism>
<keyword evidence="4" id="KW-1185">Reference proteome</keyword>
<evidence type="ECO:0000256" key="2">
    <source>
        <dbReference type="SAM" id="SignalP"/>
    </source>
</evidence>
<name>A0AAJ0FY86_9HYPO</name>
<feature type="region of interest" description="Disordered" evidence="1">
    <location>
        <begin position="167"/>
        <end position="191"/>
    </location>
</feature>
<reference evidence="3" key="1">
    <citation type="submission" date="2023-06" db="EMBL/GenBank/DDBJ databases">
        <title>Conoideocrella luteorostrata (Hypocreales: Clavicipitaceae), a potential biocontrol fungus for elongate hemlock scale in United States Christmas tree production areas.</title>
        <authorList>
            <person name="Barrett H."/>
            <person name="Lovett B."/>
            <person name="Macias A.M."/>
            <person name="Stajich J.E."/>
            <person name="Kasson M.T."/>
        </authorList>
    </citation>
    <scope>NUCLEOTIDE SEQUENCE</scope>
    <source>
        <strain evidence="3">ARSEF 14590</strain>
    </source>
</reference>
<accession>A0AAJ0FY86</accession>
<feature type="compositionally biased region" description="Low complexity" evidence="1">
    <location>
        <begin position="182"/>
        <end position="191"/>
    </location>
</feature>